<sequence>FFLALKSSSFL</sequence>
<dbReference type="HOGENOM" id="CLU_3438244_0_0_1"/>
<feature type="non-terminal residue" evidence="1">
    <location>
        <position position="1"/>
    </location>
</feature>
<protein>
    <submittedName>
        <fullName evidence="1">Uncharacterized protein</fullName>
    </submittedName>
</protein>
<comment type="caution">
    <text evidence="1">The sequence shown here is derived from an EMBL/GenBank/DDBJ whole genome shotgun (WGS) entry which is preliminary data.</text>
</comment>
<dbReference type="EMBL" id="AHHD01001276">
    <property type="protein sequence ID" value="EKG08866.1"/>
    <property type="molecule type" value="Genomic_DNA"/>
</dbReference>
<dbReference type="Proteomes" id="UP000007129">
    <property type="component" value="Unassembled WGS sequence"/>
</dbReference>
<evidence type="ECO:0000313" key="2">
    <source>
        <dbReference type="Proteomes" id="UP000007129"/>
    </source>
</evidence>
<proteinExistence type="predicted"/>
<dbReference type="VEuPathDB" id="FungiDB:MPH_14214"/>
<organism evidence="1 2">
    <name type="scientific">Macrophomina phaseolina (strain MS6)</name>
    <name type="common">Charcoal rot fungus</name>
    <dbReference type="NCBI Taxonomy" id="1126212"/>
    <lineage>
        <taxon>Eukaryota</taxon>
        <taxon>Fungi</taxon>
        <taxon>Dikarya</taxon>
        <taxon>Ascomycota</taxon>
        <taxon>Pezizomycotina</taxon>
        <taxon>Dothideomycetes</taxon>
        <taxon>Dothideomycetes incertae sedis</taxon>
        <taxon>Botryosphaeriales</taxon>
        <taxon>Botryosphaeriaceae</taxon>
        <taxon>Macrophomina</taxon>
    </lineage>
</organism>
<name>K2QGG6_MACPH</name>
<gene>
    <name evidence="1" type="ORF">MPH_14214</name>
</gene>
<evidence type="ECO:0000313" key="1">
    <source>
        <dbReference type="EMBL" id="EKG08866.1"/>
    </source>
</evidence>
<reference evidence="1 2" key="1">
    <citation type="journal article" date="2012" name="BMC Genomics">
        <title>Tools to kill: Genome of one of the most destructive plant pathogenic fungi Macrophomina phaseolina.</title>
        <authorList>
            <person name="Islam M.S."/>
            <person name="Haque M.S."/>
            <person name="Islam M.M."/>
            <person name="Emdad E.M."/>
            <person name="Halim A."/>
            <person name="Hossen Q.M.M."/>
            <person name="Hossain M.Z."/>
            <person name="Ahmed B."/>
            <person name="Rahim S."/>
            <person name="Rahman M.S."/>
            <person name="Alam M.M."/>
            <person name="Hou S."/>
            <person name="Wan X."/>
            <person name="Saito J.A."/>
            <person name="Alam M."/>
        </authorList>
    </citation>
    <scope>NUCLEOTIDE SEQUENCE [LARGE SCALE GENOMIC DNA]</scope>
    <source>
        <strain evidence="1 2">MS6</strain>
    </source>
</reference>
<dbReference type="InParanoid" id="K2QGG6"/>
<accession>K2QGG6</accession>